<organism evidence="1">
    <name type="scientific">Candidatus Methanophagaceae archaeon ANME-1 ERB6</name>
    <dbReference type="NCBI Taxonomy" id="2759912"/>
    <lineage>
        <taxon>Archaea</taxon>
        <taxon>Methanobacteriati</taxon>
        <taxon>Methanobacteriota</taxon>
        <taxon>Stenosarchaea group</taxon>
        <taxon>Methanomicrobia</taxon>
        <taxon>Candidatus Methanophagales</taxon>
        <taxon>Candidatus Methanophagaceae</taxon>
    </lineage>
</organism>
<dbReference type="PROSITE" id="PS51257">
    <property type="entry name" value="PROKAR_LIPOPROTEIN"/>
    <property type="match status" value="1"/>
</dbReference>
<accession>A0A7G9YW66</accession>
<dbReference type="InterPro" id="IPR012334">
    <property type="entry name" value="Pectin_lyas_fold"/>
</dbReference>
<dbReference type="Gene3D" id="2.160.20.10">
    <property type="entry name" value="Single-stranded right-handed beta-helix, Pectin lyase-like"/>
    <property type="match status" value="1"/>
</dbReference>
<proteinExistence type="predicted"/>
<dbReference type="SUPFAM" id="SSF51126">
    <property type="entry name" value="Pectin lyase-like"/>
    <property type="match status" value="1"/>
</dbReference>
<protein>
    <recommendedName>
        <fullName evidence="2">DUF1565 domain-containing protein</fullName>
    </recommendedName>
</protein>
<sequence>MKSERRGKLGERKEKVLICALLFATLAFISVGCASADTIYVNPEESIRTAVNAANSGDTIIVRGGTYTENINV</sequence>
<reference evidence="1" key="1">
    <citation type="submission" date="2020-06" db="EMBL/GenBank/DDBJ databases">
        <title>Unique genomic features of the anaerobic methanotrophic archaea.</title>
        <authorList>
            <person name="Chadwick G.L."/>
            <person name="Skennerton C.T."/>
            <person name="Laso-Perez R."/>
            <person name="Leu A.O."/>
            <person name="Speth D.R."/>
            <person name="Yu H."/>
            <person name="Morgan-Lang C."/>
            <person name="Hatzenpichler R."/>
            <person name="Goudeau D."/>
            <person name="Malmstrom R."/>
            <person name="Brazelton W.J."/>
            <person name="Woyke T."/>
            <person name="Hallam S.J."/>
            <person name="Tyson G.W."/>
            <person name="Wegener G."/>
            <person name="Boetius A."/>
            <person name="Orphan V."/>
        </authorList>
    </citation>
    <scope>NUCLEOTIDE SEQUENCE</scope>
</reference>
<evidence type="ECO:0008006" key="2">
    <source>
        <dbReference type="Google" id="ProtNLM"/>
    </source>
</evidence>
<dbReference type="InterPro" id="IPR011050">
    <property type="entry name" value="Pectin_lyase_fold/virulence"/>
</dbReference>
<dbReference type="EMBL" id="MT631505">
    <property type="protein sequence ID" value="QNO52250.1"/>
    <property type="molecule type" value="Genomic_DNA"/>
</dbReference>
<name>A0A7G9YW66_9EURY</name>
<evidence type="ECO:0000313" key="1">
    <source>
        <dbReference type="EMBL" id="QNO52250.1"/>
    </source>
</evidence>
<gene>
    <name evidence="1" type="ORF">BPDGFPMF_00009</name>
</gene>
<dbReference type="AlphaFoldDB" id="A0A7G9YW66"/>